<sequence length="204" mass="22687">MRARTLVLIVAIAAVVLFALLNWQEFSRPTTLNLGWRTATAPLGLLLLGLLGLTLIAFLVSSASAHTRMLMESRQNAKALQAQRDLADKAEASRFTDLRQQLDNHLRETRQRETTAAAEFEKTMSNHQRELRNQLEQMQRSLSMRLGEMEARIDARLGHQQPMAAPAMGAAPVITPPRHTETVSSTEHVEPVLGRGEFTSSPRG</sequence>
<dbReference type="RefSeq" id="WP_013901318.1">
    <property type="nucleotide sequence ID" value="NC_015677.1"/>
</dbReference>
<keyword evidence="3" id="KW-0472">Membrane</keyword>
<proteinExistence type="predicted"/>
<evidence type="ECO:0000256" key="2">
    <source>
        <dbReference type="SAM" id="MobiDB-lite"/>
    </source>
</evidence>
<name>F5XXV1_RAMTT</name>
<keyword evidence="3" id="KW-1133">Transmembrane helix</keyword>
<accession>F5XXV1</accession>
<protein>
    <submittedName>
        <fullName evidence="4">Uncharacterized protein</fullName>
    </submittedName>
</protein>
<dbReference type="Proteomes" id="UP000008385">
    <property type="component" value="Chromosome"/>
</dbReference>
<reference evidence="5" key="1">
    <citation type="submission" date="2006-01" db="EMBL/GenBank/DDBJ databases">
        <title>Genome of the cyst-dividing bacterium Ramlibacter tataouinensis.</title>
        <authorList>
            <person name="Barakat M."/>
            <person name="Ortet P."/>
            <person name="De Luca G."/>
            <person name="Jourlin-Castelli C."/>
            <person name="Ansaldi M."/>
            <person name="Py B."/>
            <person name="Fichant G."/>
            <person name="Coutinho P."/>
            <person name="Voulhoux R."/>
            <person name="Bastien O."/>
            <person name="Roy S."/>
            <person name="Marechal E."/>
            <person name="Henrissat B."/>
            <person name="Quentin Y."/>
            <person name="Noirot P."/>
            <person name="Filloux A."/>
            <person name="Mejean V."/>
            <person name="DuBow M."/>
            <person name="Barras F."/>
            <person name="Heulin T."/>
        </authorList>
    </citation>
    <scope>NUCLEOTIDE SEQUENCE [LARGE SCALE GENOMIC DNA]</scope>
    <source>
        <strain evidence="5">ATCC BAA-407 / DSM 14655 / LMG 21543 / TTB310</strain>
    </source>
</reference>
<reference evidence="4 5" key="2">
    <citation type="journal article" date="2011" name="PLoS ONE">
        <title>The Cyst-Dividing Bacterium Ramlibacter tataouinensis TTB310 Genome Reveals a Well-Stocked Toolbox for Adaptation to a Desert Environment.</title>
        <authorList>
            <person name="De Luca G."/>
            <person name="Barakat M."/>
            <person name="Ortet P."/>
            <person name="Fochesato S."/>
            <person name="Jourlin-Castelli C."/>
            <person name="Ansaldi M."/>
            <person name="Py B."/>
            <person name="Fichant G."/>
            <person name="Coutinho P.M."/>
            <person name="Voulhoux R."/>
            <person name="Bastien O."/>
            <person name="Marechal E."/>
            <person name="Henrissat B."/>
            <person name="Quentin Y."/>
            <person name="Noirot P."/>
            <person name="Filloux A."/>
            <person name="Mejean V."/>
            <person name="Dubow M.S."/>
            <person name="Barras F."/>
            <person name="Barbe V."/>
            <person name="Weissenbach J."/>
            <person name="Mihalcescu I."/>
            <person name="Vermeglio A."/>
            <person name="Achouak W."/>
            <person name="Heulin T."/>
        </authorList>
    </citation>
    <scope>NUCLEOTIDE SEQUENCE [LARGE SCALE GENOMIC DNA]</scope>
    <source>
        <strain evidence="5">ATCC BAA-407 / DSM 14655 / LMG 21543 / TTB310</strain>
    </source>
</reference>
<keyword evidence="3" id="KW-0812">Transmembrane</keyword>
<evidence type="ECO:0000313" key="5">
    <source>
        <dbReference type="Proteomes" id="UP000008385"/>
    </source>
</evidence>
<dbReference type="PATRIC" id="fig|365046.3.peg.2035"/>
<dbReference type="STRING" id="365046.Rta_19940"/>
<dbReference type="HOGENOM" id="CLU_130831_0_0_4"/>
<dbReference type="eggNOG" id="ENOG5031XK1">
    <property type="taxonomic scope" value="Bacteria"/>
</dbReference>
<feature type="region of interest" description="Disordered" evidence="2">
    <location>
        <begin position="181"/>
        <end position="204"/>
    </location>
</feature>
<dbReference type="AlphaFoldDB" id="F5XXV1"/>
<dbReference type="SUPFAM" id="SSF58113">
    <property type="entry name" value="Apolipoprotein A-I"/>
    <property type="match status" value="1"/>
</dbReference>
<evidence type="ECO:0000256" key="3">
    <source>
        <dbReference type="SAM" id="Phobius"/>
    </source>
</evidence>
<dbReference type="KEGG" id="rta:Rta_19940"/>
<keyword evidence="5" id="KW-1185">Reference proteome</keyword>
<dbReference type="EMBL" id="CP000245">
    <property type="protein sequence ID" value="AEG93086.1"/>
    <property type="molecule type" value="Genomic_DNA"/>
</dbReference>
<feature type="transmembrane region" description="Helical" evidence="3">
    <location>
        <begin position="43"/>
        <end position="65"/>
    </location>
</feature>
<evidence type="ECO:0000313" key="4">
    <source>
        <dbReference type="EMBL" id="AEG93086.1"/>
    </source>
</evidence>
<evidence type="ECO:0000256" key="1">
    <source>
        <dbReference type="SAM" id="Coils"/>
    </source>
</evidence>
<dbReference type="OrthoDB" id="8563966at2"/>
<gene>
    <name evidence="4" type="ordered locus">Rta_19940</name>
</gene>
<feature type="coiled-coil region" evidence="1">
    <location>
        <begin position="117"/>
        <end position="152"/>
    </location>
</feature>
<keyword evidence="1" id="KW-0175">Coiled coil</keyword>
<organism evidence="4 5">
    <name type="scientific">Ramlibacter tataouinensis (strain ATCC BAA-407 / DSM 14655 / LMG 21543 / TTB310)</name>
    <dbReference type="NCBI Taxonomy" id="365046"/>
    <lineage>
        <taxon>Bacteria</taxon>
        <taxon>Pseudomonadati</taxon>
        <taxon>Pseudomonadota</taxon>
        <taxon>Betaproteobacteria</taxon>
        <taxon>Burkholderiales</taxon>
        <taxon>Comamonadaceae</taxon>
        <taxon>Ramlibacter</taxon>
    </lineage>
</organism>